<dbReference type="PANTHER" id="PTHR10353">
    <property type="entry name" value="GLYCOSYL HYDROLASE"/>
    <property type="match status" value="1"/>
</dbReference>
<evidence type="ECO:0000313" key="4">
    <source>
        <dbReference type="EMBL" id="PHT48158.1"/>
    </source>
</evidence>
<organism evidence="4 5">
    <name type="scientific">Capsicum baccatum</name>
    <name type="common">Peruvian pepper</name>
    <dbReference type="NCBI Taxonomy" id="33114"/>
    <lineage>
        <taxon>Eukaryota</taxon>
        <taxon>Viridiplantae</taxon>
        <taxon>Streptophyta</taxon>
        <taxon>Embryophyta</taxon>
        <taxon>Tracheophyta</taxon>
        <taxon>Spermatophyta</taxon>
        <taxon>Magnoliopsida</taxon>
        <taxon>eudicotyledons</taxon>
        <taxon>Gunneridae</taxon>
        <taxon>Pentapetalae</taxon>
        <taxon>asterids</taxon>
        <taxon>lamiids</taxon>
        <taxon>Solanales</taxon>
        <taxon>Solanaceae</taxon>
        <taxon>Solanoideae</taxon>
        <taxon>Capsiceae</taxon>
        <taxon>Capsicum</taxon>
    </lineage>
</organism>
<dbReference type="PANTHER" id="PTHR10353:SF169">
    <property type="entry name" value="BETA-GLUCOSIDASE 11-LIKE"/>
    <property type="match status" value="1"/>
</dbReference>
<evidence type="ECO:0000256" key="2">
    <source>
        <dbReference type="RuleBase" id="RU003690"/>
    </source>
</evidence>
<feature type="domain" description="Exportin-5 C-terminal" evidence="3">
    <location>
        <begin position="170"/>
        <end position="224"/>
    </location>
</feature>
<evidence type="ECO:0000259" key="3">
    <source>
        <dbReference type="Pfam" id="PF19273"/>
    </source>
</evidence>
<dbReference type="STRING" id="33114.A0A2G2WSB6"/>
<dbReference type="OrthoDB" id="65569at2759"/>
<dbReference type="InterPro" id="IPR017853">
    <property type="entry name" value="GH"/>
</dbReference>
<name>A0A2G2WSB6_CAPBA</name>
<reference evidence="4 5" key="1">
    <citation type="journal article" date="2017" name="Genome Biol.">
        <title>New reference genome sequences of hot pepper reveal the massive evolution of plant disease-resistance genes by retroduplication.</title>
        <authorList>
            <person name="Kim S."/>
            <person name="Park J."/>
            <person name="Yeom S.I."/>
            <person name="Kim Y.M."/>
            <person name="Seo E."/>
            <person name="Kim K.T."/>
            <person name="Kim M.S."/>
            <person name="Lee J.M."/>
            <person name="Cheong K."/>
            <person name="Shin H.S."/>
            <person name="Kim S.B."/>
            <person name="Han K."/>
            <person name="Lee J."/>
            <person name="Park M."/>
            <person name="Lee H.A."/>
            <person name="Lee H.Y."/>
            <person name="Lee Y."/>
            <person name="Oh S."/>
            <person name="Lee J.H."/>
            <person name="Choi E."/>
            <person name="Choi E."/>
            <person name="Lee S.E."/>
            <person name="Jeon J."/>
            <person name="Kim H."/>
            <person name="Choi G."/>
            <person name="Song H."/>
            <person name="Lee J."/>
            <person name="Lee S.C."/>
            <person name="Kwon J.K."/>
            <person name="Lee H.Y."/>
            <person name="Koo N."/>
            <person name="Hong Y."/>
            <person name="Kim R.W."/>
            <person name="Kang W.H."/>
            <person name="Huh J.H."/>
            <person name="Kang B.C."/>
            <person name="Yang T.J."/>
            <person name="Lee Y.H."/>
            <person name="Bennetzen J.L."/>
            <person name="Choi D."/>
        </authorList>
    </citation>
    <scope>NUCLEOTIDE SEQUENCE [LARGE SCALE GENOMIC DNA]</scope>
    <source>
        <strain evidence="5">cv. PBC81</strain>
    </source>
</reference>
<dbReference type="InterPro" id="IPR001360">
    <property type="entry name" value="Glyco_hydro_1"/>
</dbReference>
<evidence type="ECO:0000313" key="5">
    <source>
        <dbReference type="Proteomes" id="UP000224567"/>
    </source>
</evidence>
<comment type="similarity">
    <text evidence="1 2">Belongs to the glycosyl hydrolase 1 family.</text>
</comment>
<dbReference type="InterPro" id="IPR045478">
    <property type="entry name" value="Exportin-5_C"/>
</dbReference>
<dbReference type="Pfam" id="PF19273">
    <property type="entry name" value="Exportin-5"/>
    <property type="match status" value="1"/>
</dbReference>
<reference evidence="5" key="2">
    <citation type="journal article" date="2017" name="J. Anim. Genet.">
        <title>Multiple reference genome sequences of hot pepper reveal the massive evolution of plant disease resistance genes by retroduplication.</title>
        <authorList>
            <person name="Kim S."/>
            <person name="Park J."/>
            <person name="Yeom S.-I."/>
            <person name="Kim Y.-M."/>
            <person name="Seo E."/>
            <person name="Kim K.-T."/>
            <person name="Kim M.-S."/>
            <person name="Lee J.M."/>
            <person name="Cheong K."/>
            <person name="Shin H.-S."/>
            <person name="Kim S.-B."/>
            <person name="Han K."/>
            <person name="Lee J."/>
            <person name="Park M."/>
            <person name="Lee H.-A."/>
            <person name="Lee H.-Y."/>
            <person name="Lee Y."/>
            <person name="Oh S."/>
            <person name="Lee J.H."/>
            <person name="Choi E."/>
            <person name="Choi E."/>
            <person name="Lee S.E."/>
            <person name="Jeon J."/>
            <person name="Kim H."/>
            <person name="Choi G."/>
            <person name="Song H."/>
            <person name="Lee J."/>
            <person name="Lee S.-C."/>
            <person name="Kwon J.-K."/>
            <person name="Lee H.-Y."/>
            <person name="Koo N."/>
            <person name="Hong Y."/>
            <person name="Kim R.W."/>
            <person name="Kang W.-H."/>
            <person name="Huh J.H."/>
            <person name="Kang B.-C."/>
            <person name="Yang T.-J."/>
            <person name="Lee Y.-H."/>
            <person name="Bennetzen J.L."/>
            <person name="Choi D."/>
        </authorList>
    </citation>
    <scope>NUCLEOTIDE SEQUENCE [LARGE SCALE GENOMIC DNA]</scope>
    <source>
        <strain evidence="5">cv. PBC81</strain>
    </source>
</reference>
<accession>A0A2G2WSB6</accession>
<evidence type="ECO:0000256" key="1">
    <source>
        <dbReference type="ARBA" id="ARBA00010838"/>
    </source>
</evidence>
<protein>
    <submittedName>
        <fullName evidence="4">Beta-glucosidase 1</fullName>
    </submittedName>
</protein>
<comment type="caution">
    <text evidence="4">The sequence shown here is derived from an EMBL/GenBank/DDBJ whole genome shotgun (WGS) entry which is preliminary data.</text>
</comment>
<gene>
    <name evidence="4" type="ORF">CQW23_12366</name>
</gene>
<dbReference type="GO" id="GO:0008422">
    <property type="term" value="F:beta-glucosidase activity"/>
    <property type="evidence" value="ECO:0007669"/>
    <property type="project" value="TreeGrafter"/>
</dbReference>
<dbReference type="GO" id="GO:0005975">
    <property type="term" value="P:carbohydrate metabolic process"/>
    <property type="evidence" value="ECO:0007669"/>
    <property type="project" value="InterPro"/>
</dbReference>
<keyword evidence="5" id="KW-1185">Reference proteome</keyword>
<proteinExistence type="inferred from homology"/>
<dbReference type="Proteomes" id="UP000224567">
    <property type="component" value="Unassembled WGS sequence"/>
</dbReference>
<sequence length="236" mass="26272">MLENSKYHHSNSLTEPYIAAHNMLLTHSSVVRLYKRKYKLTQHGFVGLHIIAYCFIPHLNMMADEAVTLRAYDFYLGWLGNERILGSSLDPLNLLKSFTGPVPALPTRMPENVNPRLRTLCFPQCKEKYDLELAKLVSVFENSSSEAKLESPRPQLPQGLQSAKLKNDSNVTSLSQGIADIMAVLQTEGGLLRGEHNLLGEAFLIMASAAGVQQQLEVLAWLLELLVFCFLSGSEG</sequence>
<dbReference type="AlphaFoldDB" id="A0A2G2WSB6"/>
<dbReference type="SUPFAM" id="SSF51445">
    <property type="entry name" value="(Trans)glycosidases"/>
    <property type="match status" value="1"/>
</dbReference>
<dbReference type="EMBL" id="MLFT02000005">
    <property type="protein sequence ID" value="PHT48158.1"/>
    <property type="molecule type" value="Genomic_DNA"/>
</dbReference>
<dbReference type="Gene3D" id="3.20.20.80">
    <property type="entry name" value="Glycosidases"/>
    <property type="match status" value="1"/>
</dbReference>